<comment type="caution">
    <text evidence="7">The sequence shown here is derived from an EMBL/GenBank/DDBJ whole genome shotgun (WGS) entry which is preliminary data.</text>
</comment>
<dbReference type="STRING" id="1037410.MCSF7_01341"/>
<dbReference type="GO" id="GO:0016020">
    <property type="term" value="C:membrane"/>
    <property type="evidence" value="ECO:0007669"/>
    <property type="project" value="UniProtKB-SubCell"/>
</dbReference>
<evidence type="ECO:0000313" key="8">
    <source>
        <dbReference type="Proteomes" id="UP000004978"/>
    </source>
</evidence>
<name>F9UK57_9BACT</name>
<evidence type="ECO:0000256" key="4">
    <source>
        <dbReference type="ARBA" id="ARBA00023136"/>
    </source>
</evidence>
<feature type="domain" description="RDD" evidence="6">
    <location>
        <begin position="7"/>
        <end position="179"/>
    </location>
</feature>
<dbReference type="InterPro" id="IPR010432">
    <property type="entry name" value="RDD"/>
</dbReference>
<keyword evidence="3 5" id="KW-1133">Transmembrane helix</keyword>
<keyword evidence="4 5" id="KW-0472">Membrane</keyword>
<evidence type="ECO:0000256" key="1">
    <source>
        <dbReference type="ARBA" id="ARBA00004141"/>
    </source>
</evidence>
<keyword evidence="2 5" id="KW-0812">Transmembrane</keyword>
<feature type="transmembrane region" description="Helical" evidence="5">
    <location>
        <begin position="96"/>
        <end position="118"/>
    </location>
</feature>
<dbReference type="Proteomes" id="UP000004978">
    <property type="component" value="Unassembled WGS sequence"/>
</dbReference>
<reference evidence="7 8" key="1">
    <citation type="journal article" date="2013" name="Genome Announc.">
        <title>Genome Sequence of Mycoplasma columbinum Strain SF7.</title>
        <authorList>
            <person name="Guo Z."/>
            <person name="Xu X."/>
            <person name="Zheng Q."/>
            <person name="Li T."/>
            <person name="Kuang S."/>
            <person name="Zhang Z."/>
            <person name="Chen Y."/>
            <person name="Lu X."/>
            <person name="Zhou R."/>
            <person name="Bi D."/>
            <person name="Jin H."/>
        </authorList>
    </citation>
    <scope>NUCLEOTIDE SEQUENCE [LARGE SCALE GENOMIC DNA]</scope>
    <source>
        <strain evidence="7 8">SF7</strain>
    </source>
</reference>
<dbReference type="AlphaFoldDB" id="F9UK57"/>
<feature type="transmembrane region" description="Helical" evidence="5">
    <location>
        <begin position="45"/>
        <end position="67"/>
    </location>
</feature>
<proteinExistence type="predicted"/>
<sequence length="215" mass="25470">MVLHKNANFWTRFATNLIDIIIFIGSVFLQYYFLIVAKGNLKINFYIFLIFSNLTALILFLVLPSFLEGRTLGMVINHVQFIHINKKEKLVIWKLILFKAIFNFWLWLLISIIFVGLIKPTELENFKDATNEEINNNYRFIIAKRIVSTLSSLLFLFTLINYLMVIGKKNKIGLLDIISKTRVVYLKHYKKEELSEMIKLIPFKNNNQEFKYFNN</sequence>
<accession>F9UK57</accession>
<evidence type="ECO:0000313" key="7">
    <source>
        <dbReference type="EMBL" id="EGV00062.1"/>
    </source>
</evidence>
<dbReference type="RefSeq" id="WP_006608675.1">
    <property type="nucleotide sequence ID" value="NZ_AFXA01000011.1"/>
</dbReference>
<feature type="transmembrane region" description="Helical" evidence="5">
    <location>
        <begin position="146"/>
        <end position="165"/>
    </location>
</feature>
<comment type="subcellular location">
    <subcellularLocation>
        <location evidence="1">Membrane</location>
        <topology evidence="1">Multi-pass membrane protein</topology>
    </subcellularLocation>
</comment>
<dbReference type="EMBL" id="AFXA01000011">
    <property type="protein sequence ID" value="EGV00062.1"/>
    <property type="molecule type" value="Genomic_DNA"/>
</dbReference>
<evidence type="ECO:0000256" key="5">
    <source>
        <dbReference type="SAM" id="Phobius"/>
    </source>
</evidence>
<organism evidence="7 8">
    <name type="scientific">Mycoplasmopsis columbina SF7</name>
    <dbReference type="NCBI Taxonomy" id="1037410"/>
    <lineage>
        <taxon>Bacteria</taxon>
        <taxon>Bacillati</taxon>
        <taxon>Mycoplasmatota</taxon>
        <taxon>Mycoplasmoidales</taxon>
        <taxon>Metamycoplasmataceae</taxon>
        <taxon>Mycoplasmopsis</taxon>
    </lineage>
</organism>
<evidence type="ECO:0000256" key="2">
    <source>
        <dbReference type="ARBA" id="ARBA00022692"/>
    </source>
</evidence>
<dbReference type="eggNOG" id="ENOG5030MVU">
    <property type="taxonomic scope" value="Bacteria"/>
</dbReference>
<feature type="transmembrane region" description="Helical" evidence="5">
    <location>
        <begin position="12"/>
        <end position="33"/>
    </location>
</feature>
<keyword evidence="8" id="KW-1185">Reference proteome</keyword>
<dbReference type="Pfam" id="PF06271">
    <property type="entry name" value="RDD"/>
    <property type="match status" value="1"/>
</dbReference>
<gene>
    <name evidence="7" type="ORF">MCSF7_01341</name>
</gene>
<evidence type="ECO:0000256" key="3">
    <source>
        <dbReference type="ARBA" id="ARBA00022989"/>
    </source>
</evidence>
<protein>
    <recommendedName>
        <fullName evidence="6">RDD domain-containing protein</fullName>
    </recommendedName>
</protein>
<evidence type="ECO:0000259" key="6">
    <source>
        <dbReference type="Pfam" id="PF06271"/>
    </source>
</evidence>